<dbReference type="OrthoDB" id="5279713at2759"/>
<dbReference type="Gene3D" id="3.40.50.300">
    <property type="entry name" value="P-loop containing nucleotide triphosphate hydrolases"/>
    <property type="match status" value="1"/>
</dbReference>
<organism evidence="3 4">
    <name type="scientific">Capsicum baccatum</name>
    <name type="common">Peruvian pepper</name>
    <dbReference type="NCBI Taxonomy" id="33114"/>
    <lineage>
        <taxon>Eukaryota</taxon>
        <taxon>Viridiplantae</taxon>
        <taxon>Streptophyta</taxon>
        <taxon>Embryophyta</taxon>
        <taxon>Tracheophyta</taxon>
        <taxon>Spermatophyta</taxon>
        <taxon>Magnoliopsida</taxon>
        <taxon>eudicotyledons</taxon>
        <taxon>Gunneridae</taxon>
        <taxon>Pentapetalae</taxon>
        <taxon>asterids</taxon>
        <taxon>lamiids</taxon>
        <taxon>Solanales</taxon>
        <taxon>Solanaceae</taxon>
        <taxon>Solanoideae</taxon>
        <taxon>Capsiceae</taxon>
        <taxon>Capsicum</taxon>
    </lineage>
</organism>
<dbReference type="EMBL" id="MLFT02000102">
    <property type="protein sequence ID" value="PHT29522.1"/>
    <property type="molecule type" value="Genomic_DNA"/>
</dbReference>
<sequence>MLDVKKYLLVLDDVWNEDPLKWSRLKNMLIGGAKGSNILLSTRSDMVAEVSGSAHQHKLGDLTEEEARLLFEKMAFGCNKENENSNLVEIGKEIVRKCRRSSSCNKDHAKEVADRDFFSITKTEDTEVVPD</sequence>
<dbReference type="Pfam" id="PF00931">
    <property type="entry name" value="NB-ARC"/>
    <property type="match status" value="1"/>
</dbReference>
<feature type="domain" description="NB-ARC" evidence="2">
    <location>
        <begin position="2"/>
        <end position="77"/>
    </location>
</feature>
<evidence type="ECO:0000256" key="1">
    <source>
        <dbReference type="ARBA" id="ARBA00022821"/>
    </source>
</evidence>
<name>A0A2G2V952_CAPBA</name>
<dbReference type="Proteomes" id="UP000224567">
    <property type="component" value="Unassembled WGS sequence"/>
</dbReference>
<evidence type="ECO:0000313" key="3">
    <source>
        <dbReference type="EMBL" id="PHT29522.1"/>
    </source>
</evidence>
<dbReference type="STRING" id="33114.A0A2G2V952"/>
<dbReference type="InterPro" id="IPR002182">
    <property type="entry name" value="NB-ARC"/>
</dbReference>
<keyword evidence="4" id="KW-1185">Reference proteome</keyword>
<dbReference type="PANTHER" id="PTHR36766:SF40">
    <property type="entry name" value="DISEASE RESISTANCE PROTEIN RGA3"/>
    <property type="match status" value="1"/>
</dbReference>
<dbReference type="GO" id="GO:0043531">
    <property type="term" value="F:ADP binding"/>
    <property type="evidence" value="ECO:0007669"/>
    <property type="project" value="InterPro"/>
</dbReference>
<dbReference type="InterPro" id="IPR027417">
    <property type="entry name" value="P-loop_NTPase"/>
</dbReference>
<dbReference type="GO" id="GO:0006952">
    <property type="term" value="P:defense response"/>
    <property type="evidence" value="ECO:0007669"/>
    <property type="project" value="UniProtKB-KW"/>
</dbReference>
<dbReference type="PANTHER" id="PTHR36766">
    <property type="entry name" value="PLANT BROAD-SPECTRUM MILDEW RESISTANCE PROTEIN RPW8"/>
    <property type="match status" value="1"/>
</dbReference>
<accession>A0A2G2V952</accession>
<comment type="caution">
    <text evidence="3">The sequence shown here is derived from an EMBL/GenBank/DDBJ whole genome shotgun (WGS) entry which is preliminary data.</text>
</comment>
<reference evidence="4" key="2">
    <citation type="journal article" date="2017" name="J. Anim. Genet.">
        <title>Multiple reference genome sequences of hot pepper reveal the massive evolution of plant disease resistance genes by retroduplication.</title>
        <authorList>
            <person name="Kim S."/>
            <person name="Park J."/>
            <person name="Yeom S.-I."/>
            <person name="Kim Y.-M."/>
            <person name="Seo E."/>
            <person name="Kim K.-T."/>
            <person name="Kim M.-S."/>
            <person name="Lee J.M."/>
            <person name="Cheong K."/>
            <person name="Shin H.-S."/>
            <person name="Kim S.-B."/>
            <person name="Han K."/>
            <person name="Lee J."/>
            <person name="Park M."/>
            <person name="Lee H.-A."/>
            <person name="Lee H.-Y."/>
            <person name="Lee Y."/>
            <person name="Oh S."/>
            <person name="Lee J.H."/>
            <person name="Choi E."/>
            <person name="Choi E."/>
            <person name="Lee S.E."/>
            <person name="Jeon J."/>
            <person name="Kim H."/>
            <person name="Choi G."/>
            <person name="Song H."/>
            <person name="Lee J."/>
            <person name="Lee S.-C."/>
            <person name="Kwon J.-K."/>
            <person name="Lee H.-Y."/>
            <person name="Koo N."/>
            <person name="Hong Y."/>
            <person name="Kim R.W."/>
            <person name="Kang W.-H."/>
            <person name="Huh J.H."/>
            <person name="Kang B.-C."/>
            <person name="Yang T.-J."/>
            <person name="Lee Y.-H."/>
            <person name="Bennetzen J.L."/>
            <person name="Choi D."/>
        </authorList>
    </citation>
    <scope>NUCLEOTIDE SEQUENCE [LARGE SCALE GENOMIC DNA]</scope>
    <source>
        <strain evidence="4">cv. PBC81</strain>
    </source>
</reference>
<reference evidence="3 4" key="1">
    <citation type="journal article" date="2017" name="Genome Biol.">
        <title>New reference genome sequences of hot pepper reveal the massive evolution of plant disease-resistance genes by retroduplication.</title>
        <authorList>
            <person name="Kim S."/>
            <person name="Park J."/>
            <person name="Yeom S.I."/>
            <person name="Kim Y.M."/>
            <person name="Seo E."/>
            <person name="Kim K.T."/>
            <person name="Kim M.S."/>
            <person name="Lee J.M."/>
            <person name="Cheong K."/>
            <person name="Shin H.S."/>
            <person name="Kim S.B."/>
            <person name="Han K."/>
            <person name="Lee J."/>
            <person name="Park M."/>
            <person name="Lee H.A."/>
            <person name="Lee H.Y."/>
            <person name="Lee Y."/>
            <person name="Oh S."/>
            <person name="Lee J.H."/>
            <person name="Choi E."/>
            <person name="Choi E."/>
            <person name="Lee S.E."/>
            <person name="Jeon J."/>
            <person name="Kim H."/>
            <person name="Choi G."/>
            <person name="Song H."/>
            <person name="Lee J."/>
            <person name="Lee S.C."/>
            <person name="Kwon J.K."/>
            <person name="Lee H.Y."/>
            <person name="Koo N."/>
            <person name="Hong Y."/>
            <person name="Kim R.W."/>
            <person name="Kang W.H."/>
            <person name="Huh J.H."/>
            <person name="Kang B.C."/>
            <person name="Yang T.J."/>
            <person name="Lee Y.H."/>
            <person name="Bennetzen J.L."/>
            <person name="Choi D."/>
        </authorList>
    </citation>
    <scope>NUCLEOTIDE SEQUENCE [LARGE SCALE GENOMIC DNA]</scope>
    <source>
        <strain evidence="4">cv. PBC81</strain>
    </source>
</reference>
<evidence type="ECO:0000259" key="2">
    <source>
        <dbReference type="Pfam" id="PF00931"/>
    </source>
</evidence>
<proteinExistence type="predicted"/>
<dbReference type="SUPFAM" id="SSF52540">
    <property type="entry name" value="P-loop containing nucleoside triphosphate hydrolases"/>
    <property type="match status" value="1"/>
</dbReference>
<gene>
    <name evidence="3" type="ORF">CQW23_30892</name>
</gene>
<protein>
    <recommendedName>
        <fullName evidence="2">NB-ARC domain-containing protein</fullName>
    </recommendedName>
</protein>
<keyword evidence="1" id="KW-0611">Plant defense</keyword>
<dbReference type="AlphaFoldDB" id="A0A2G2V952"/>
<evidence type="ECO:0000313" key="4">
    <source>
        <dbReference type="Proteomes" id="UP000224567"/>
    </source>
</evidence>